<dbReference type="EMBL" id="FNBD01000001">
    <property type="protein sequence ID" value="SDE43821.1"/>
    <property type="molecule type" value="Genomic_DNA"/>
</dbReference>
<evidence type="ECO:0000259" key="9">
    <source>
        <dbReference type="Pfam" id="PF12704"/>
    </source>
</evidence>
<feature type="transmembrane region" description="Helical" evidence="7">
    <location>
        <begin position="372"/>
        <end position="392"/>
    </location>
</feature>
<comment type="similarity">
    <text evidence="6">Belongs to the ABC-4 integral membrane protein family.</text>
</comment>
<evidence type="ECO:0000256" key="3">
    <source>
        <dbReference type="ARBA" id="ARBA00022692"/>
    </source>
</evidence>
<dbReference type="InterPro" id="IPR050250">
    <property type="entry name" value="Macrolide_Exporter_MacB"/>
</dbReference>
<evidence type="ECO:0000256" key="4">
    <source>
        <dbReference type="ARBA" id="ARBA00022989"/>
    </source>
</evidence>
<dbReference type="GO" id="GO:0005886">
    <property type="term" value="C:plasma membrane"/>
    <property type="evidence" value="ECO:0007669"/>
    <property type="project" value="UniProtKB-SubCell"/>
</dbReference>
<dbReference type="GO" id="GO:0022857">
    <property type="term" value="F:transmembrane transporter activity"/>
    <property type="evidence" value="ECO:0007669"/>
    <property type="project" value="TreeGrafter"/>
</dbReference>
<dbReference type="InterPro" id="IPR025857">
    <property type="entry name" value="MacB_PCD"/>
</dbReference>
<dbReference type="PANTHER" id="PTHR30572:SF4">
    <property type="entry name" value="ABC TRANSPORTER PERMEASE YTRF"/>
    <property type="match status" value="1"/>
</dbReference>
<dbReference type="InterPro" id="IPR003838">
    <property type="entry name" value="ABC3_permease_C"/>
</dbReference>
<feature type="transmembrane region" description="Helical" evidence="7">
    <location>
        <begin position="327"/>
        <end position="360"/>
    </location>
</feature>
<evidence type="ECO:0000313" key="10">
    <source>
        <dbReference type="EMBL" id="SDE43821.1"/>
    </source>
</evidence>
<keyword evidence="4 7" id="KW-1133">Transmembrane helix</keyword>
<evidence type="ECO:0000256" key="6">
    <source>
        <dbReference type="ARBA" id="ARBA00038076"/>
    </source>
</evidence>
<keyword evidence="5 7" id="KW-0472">Membrane</keyword>
<feature type="transmembrane region" description="Helical" evidence="7">
    <location>
        <begin position="278"/>
        <end position="306"/>
    </location>
</feature>
<evidence type="ECO:0000259" key="8">
    <source>
        <dbReference type="Pfam" id="PF02687"/>
    </source>
</evidence>
<dbReference type="RefSeq" id="WP_074537114.1">
    <property type="nucleotide sequence ID" value="NZ_FNBD01000001.1"/>
</dbReference>
<sequence length="409" mass="45015">MFNRDNWQEIFHSIKNNKLRTFLTGFSVAWGIFILVLLLASVNGMKNGFTGQFGNDAANSINMYARATTEPYGGFEAGRRIQFTNNDIAYIRGNFADSYEHISPIFNKQVTARYKRETGSYSVIGVNEEYQHIEIVDIDKGRQLNTADVRSKSKVMVVGRLVAKDLFDEGDPIGQFLEINGITYNVVGVFSDDDDDRSERNIYAPYTTLQRIYGNTDDISSIALTYNPQFSLAQALTFSDQLEVLFKRKYKVSPDDQSAIGVRNRAQGFSDVNSFTGLLSMMSIGVGFLILIAGIVGIGNILVFIIKERTKEIGIRKALGARPNQILSLVLYESIVITTISGFVGLLFAMGILAIVAPLIDTPAFSNPSVDVSTVVIATLVLIISGVVAGWVPARKASKVRPIVALNSD</sequence>
<evidence type="ECO:0000256" key="1">
    <source>
        <dbReference type="ARBA" id="ARBA00004651"/>
    </source>
</evidence>
<reference evidence="11" key="1">
    <citation type="submission" date="2016-10" db="EMBL/GenBank/DDBJ databases">
        <authorList>
            <person name="Varghese N."/>
            <person name="Submissions S."/>
        </authorList>
    </citation>
    <scope>NUCLEOTIDE SEQUENCE [LARGE SCALE GENOMIC DNA]</scope>
    <source>
        <strain evidence="11">DSM 24729</strain>
    </source>
</reference>
<dbReference type="AlphaFoldDB" id="A0A1G7CX48"/>
<protein>
    <submittedName>
        <fullName evidence="10">Putative ABC transport system permease protein</fullName>
    </submittedName>
</protein>
<feature type="domain" description="MacB-like periplasmic core" evidence="9">
    <location>
        <begin position="21"/>
        <end position="235"/>
    </location>
</feature>
<dbReference type="Pfam" id="PF12704">
    <property type="entry name" value="MacB_PCD"/>
    <property type="match status" value="1"/>
</dbReference>
<evidence type="ECO:0000313" key="11">
    <source>
        <dbReference type="Proteomes" id="UP000182114"/>
    </source>
</evidence>
<feature type="transmembrane region" description="Helical" evidence="7">
    <location>
        <begin position="21"/>
        <end position="42"/>
    </location>
</feature>
<evidence type="ECO:0000256" key="7">
    <source>
        <dbReference type="SAM" id="Phobius"/>
    </source>
</evidence>
<organism evidence="10 11">
    <name type="scientific">Cellulophaga baltica</name>
    <dbReference type="NCBI Taxonomy" id="76594"/>
    <lineage>
        <taxon>Bacteria</taxon>
        <taxon>Pseudomonadati</taxon>
        <taxon>Bacteroidota</taxon>
        <taxon>Flavobacteriia</taxon>
        <taxon>Flavobacteriales</taxon>
        <taxon>Flavobacteriaceae</taxon>
        <taxon>Cellulophaga</taxon>
    </lineage>
</organism>
<dbReference type="Proteomes" id="UP000182114">
    <property type="component" value="Unassembled WGS sequence"/>
</dbReference>
<accession>A0A1G7CX48</accession>
<dbReference type="Pfam" id="PF02687">
    <property type="entry name" value="FtsX"/>
    <property type="match status" value="1"/>
</dbReference>
<dbReference type="PANTHER" id="PTHR30572">
    <property type="entry name" value="MEMBRANE COMPONENT OF TRANSPORTER-RELATED"/>
    <property type="match status" value="1"/>
</dbReference>
<comment type="subcellular location">
    <subcellularLocation>
        <location evidence="1">Cell membrane</location>
        <topology evidence="1">Multi-pass membrane protein</topology>
    </subcellularLocation>
</comment>
<feature type="domain" description="ABC3 transporter permease C-terminal" evidence="8">
    <location>
        <begin position="286"/>
        <end position="400"/>
    </location>
</feature>
<keyword evidence="3 7" id="KW-0812">Transmembrane</keyword>
<dbReference type="eggNOG" id="COG0577">
    <property type="taxonomic scope" value="Bacteria"/>
</dbReference>
<proteinExistence type="inferred from homology"/>
<evidence type="ECO:0000256" key="2">
    <source>
        <dbReference type="ARBA" id="ARBA00022475"/>
    </source>
</evidence>
<name>A0A1G7CX48_9FLAO</name>
<keyword evidence="11" id="KW-1185">Reference proteome</keyword>
<evidence type="ECO:0000256" key="5">
    <source>
        <dbReference type="ARBA" id="ARBA00023136"/>
    </source>
</evidence>
<keyword evidence="2" id="KW-1003">Cell membrane</keyword>
<gene>
    <name evidence="10" type="ORF">SAMN04487992_101193</name>
</gene>